<evidence type="ECO:0000256" key="1">
    <source>
        <dbReference type="SAM" id="MobiDB-lite"/>
    </source>
</evidence>
<proteinExistence type="predicted"/>
<reference evidence="2 3" key="1">
    <citation type="submission" date="2021-06" db="EMBL/GenBank/DDBJ databases">
        <authorList>
            <person name="Palmer J.M."/>
        </authorList>
    </citation>
    <scope>NUCLEOTIDE SEQUENCE [LARGE SCALE GENOMIC DNA]</scope>
    <source>
        <strain evidence="2 3">MEX-2019</strain>
        <tissue evidence="2">Muscle</tissue>
    </source>
</reference>
<comment type="caution">
    <text evidence="2">The sequence shown here is derived from an EMBL/GenBank/DDBJ whole genome shotgun (WGS) entry which is preliminary data.</text>
</comment>
<keyword evidence="3" id="KW-1185">Reference proteome</keyword>
<accession>A0AAV9S8I6</accession>
<feature type="non-terminal residue" evidence="2">
    <location>
        <position position="78"/>
    </location>
</feature>
<name>A0AAV9S8I6_9TELE</name>
<dbReference type="EMBL" id="JAHHUM010000683">
    <property type="protein sequence ID" value="KAK5617667.1"/>
    <property type="molecule type" value="Genomic_DNA"/>
</dbReference>
<sequence>MLGNIEKEIKAAKQERQAKTSPLDGLLVDRWCRKMTGQTAQKARTPPPLPSNHTEDFDSPAPTNSEAKSLVSTSKRQT</sequence>
<evidence type="ECO:0000313" key="2">
    <source>
        <dbReference type="EMBL" id="KAK5617667.1"/>
    </source>
</evidence>
<feature type="compositionally biased region" description="Polar residues" evidence="1">
    <location>
        <begin position="61"/>
        <end position="78"/>
    </location>
</feature>
<organism evidence="2 3">
    <name type="scientific">Crenichthys baileyi</name>
    <name type="common">White River springfish</name>
    <dbReference type="NCBI Taxonomy" id="28760"/>
    <lineage>
        <taxon>Eukaryota</taxon>
        <taxon>Metazoa</taxon>
        <taxon>Chordata</taxon>
        <taxon>Craniata</taxon>
        <taxon>Vertebrata</taxon>
        <taxon>Euteleostomi</taxon>
        <taxon>Actinopterygii</taxon>
        <taxon>Neopterygii</taxon>
        <taxon>Teleostei</taxon>
        <taxon>Neoteleostei</taxon>
        <taxon>Acanthomorphata</taxon>
        <taxon>Ovalentaria</taxon>
        <taxon>Atherinomorphae</taxon>
        <taxon>Cyprinodontiformes</taxon>
        <taxon>Goodeidae</taxon>
        <taxon>Crenichthys</taxon>
    </lineage>
</organism>
<dbReference type="AlphaFoldDB" id="A0AAV9S8I6"/>
<protein>
    <submittedName>
        <fullName evidence="2">Uncharacterized protein</fullName>
    </submittedName>
</protein>
<dbReference type="Proteomes" id="UP001311232">
    <property type="component" value="Unassembled WGS sequence"/>
</dbReference>
<feature type="region of interest" description="Disordered" evidence="1">
    <location>
        <begin position="1"/>
        <end position="78"/>
    </location>
</feature>
<evidence type="ECO:0000313" key="3">
    <source>
        <dbReference type="Proteomes" id="UP001311232"/>
    </source>
</evidence>
<gene>
    <name evidence="2" type="ORF">CRENBAI_002020</name>
</gene>
<feature type="compositionally biased region" description="Basic and acidic residues" evidence="1">
    <location>
        <begin position="1"/>
        <end position="18"/>
    </location>
</feature>